<sequence>MIYKKRRGSITNNKHIQSRLSLISQRILVPRLIRSRHNHPLQLLRLLLRDPPKLNHLRQQHMQPPLIPRVVPYAMLKHMCELRMRQRRNPRHIVRRPPRLLDRVIPQRLALVETRVSAGPVVDVVPRAYAVNCPVVARRQGHDPVVGLDVAVLCDDDADVELVPVWVGDCRVGFDEVWVVGVCVA</sequence>
<dbReference type="Proteomes" id="UP001610432">
    <property type="component" value="Unassembled WGS sequence"/>
</dbReference>
<dbReference type="EMBL" id="JBFXLQ010000045">
    <property type="protein sequence ID" value="KAL2864019.1"/>
    <property type="molecule type" value="Genomic_DNA"/>
</dbReference>
<comment type="caution">
    <text evidence="1">The sequence shown here is derived from an EMBL/GenBank/DDBJ whole genome shotgun (WGS) entry which is preliminary data.</text>
</comment>
<protein>
    <submittedName>
        <fullName evidence="1">Uncharacterized protein</fullName>
    </submittedName>
</protein>
<evidence type="ECO:0000313" key="2">
    <source>
        <dbReference type="Proteomes" id="UP001610432"/>
    </source>
</evidence>
<evidence type="ECO:0000313" key="1">
    <source>
        <dbReference type="EMBL" id="KAL2864019.1"/>
    </source>
</evidence>
<reference evidence="1 2" key="1">
    <citation type="submission" date="2024-07" db="EMBL/GenBank/DDBJ databases">
        <title>Section-level genome sequencing and comparative genomics of Aspergillus sections Usti and Cavernicolus.</title>
        <authorList>
            <consortium name="Lawrence Berkeley National Laboratory"/>
            <person name="Nybo J.L."/>
            <person name="Vesth T.C."/>
            <person name="Theobald S."/>
            <person name="Frisvad J.C."/>
            <person name="Larsen T.O."/>
            <person name="Kjaerboelling I."/>
            <person name="Rothschild-Mancinelli K."/>
            <person name="Lyhne E.K."/>
            <person name="Kogle M.E."/>
            <person name="Barry K."/>
            <person name="Clum A."/>
            <person name="Na H."/>
            <person name="Ledsgaard L."/>
            <person name="Lin J."/>
            <person name="Lipzen A."/>
            <person name="Kuo A."/>
            <person name="Riley R."/>
            <person name="Mondo S."/>
            <person name="Labutti K."/>
            <person name="Haridas S."/>
            <person name="Pangalinan J."/>
            <person name="Salamov A.A."/>
            <person name="Simmons B.A."/>
            <person name="Magnuson J.K."/>
            <person name="Chen J."/>
            <person name="Drula E."/>
            <person name="Henrissat B."/>
            <person name="Wiebenga A."/>
            <person name="Lubbers R.J."/>
            <person name="Gomes A.C."/>
            <person name="Macurrencykelacurrency M.R."/>
            <person name="Stajich J."/>
            <person name="Grigoriev I.V."/>
            <person name="Mortensen U.H."/>
            <person name="De Vries R.P."/>
            <person name="Baker S.E."/>
            <person name="Andersen M.R."/>
        </authorList>
    </citation>
    <scope>NUCLEOTIDE SEQUENCE [LARGE SCALE GENOMIC DNA]</scope>
    <source>
        <strain evidence="1 2">CBS 449.75</strain>
    </source>
</reference>
<dbReference type="RefSeq" id="XP_070882998.1">
    <property type="nucleotide sequence ID" value="XM_071029974.1"/>
</dbReference>
<name>A0ABR4LHK7_9EURO</name>
<keyword evidence="2" id="KW-1185">Reference proteome</keyword>
<dbReference type="GeneID" id="98145046"/>
<proteinExistence type="predicted"/>
<organism evidence="1 2">
    <name type="scientific">Aspergillus lucknowensis</name>
    <dbReference type="NCBI Taxonomy" id="176173"/>
    <lineage>
        <taxon>Eukaryota</taxon>
        <taxon>Fungi</taxon>
        <taxon>Dikarya</taxon>
        <taxon>Ascomycota</taxon>
        <taxon>Pezizomycotina</taxon>
        <taxon>Eurotiomycetes</taxon>
        <taxon>Eurotiomycetidae</taxon>
        <taxon>Eurotiales</taxon>
        <taxon>Aspergillaceae</taxon>
        <taxon>Aspergillus</taxon>
        <taxon>Aspergillus subgen. Nidulantes</taxon>
    </lineage>
</organism>
<accession>A0ABR4LHK7</accession>
<gene>
    <name evidence="1" type="ORF">BJX67DRAFT_362245</name>
</gene>